<dbReference type="Gene3D" id="3.80.10.10">
    <property type="entry name" value="Ribonuclease Inhibitor"/>
    <property type="match status" value="4"/>
</dbReference>
<dbReference type="PANTHER" id="PTHR13318:SF190">
    <property type="entry name" value="PARTNER OF PAIRED, ISOFORM B"/>
    <property type="match status" value="1"/>
</dbReference>
<dbReference type="Pfam" id="PF13516">
    <property type="entry name" value="LRR_6"/>
    <property type="match status" value="2"/>
</dbReference>
<gene>
    <name evidence="1" type="ORF">FDP41_001344</name>
</gene>
<dbReference type="InterPro" id="IPR006553">
    <property type="entry name" value="Leu-rich_rpt_Cys-con_subtyp"/>
</dbReference>
<reference evidence="1 2" key="1">
    <citation type="journal article" date="2019" name="Sci. Rep.">
        <title>Nanopore sequencing improves the draft genome of the human pathogenic amoeba Naegleria fowleri.</title>
        <authorList>
            <person name="Liechti N."/>
            <person name="Schurch N."/>
            <person name="Bruggmann R."/>
            <person name="Wittwer M."/>
        </authorList>
    </citation>
    <scope>NUCLEOTIDE SEQUENCE [LARGE SCALE GENOMIC DNA]</scope>
    <source>
        <strain evidence="1 2">ATCC 30894</strain>
    </source>
</reference>
<dbReference type="Proteomes" id="UP000444721">
    <property type="component" value="Unassembled WGS sequence"/>
</dbReference>
<dbReference type="SMART" id="SM00367">
    <property type="entry name" value="LRR_CC"/>
    <property type="match status" value="5"/>
</dbReference>
<dbReference type="VEuPathDB" id="AmoebaDB:FDP41_001344"/>
<keyword evidence="2" id="KW-1185">Reference proteome</keyword>
<name>A0A6A5BWH9_NAEFO</name>
<evidence type="ECO:0000313" key="2">
    <source>
        <dbReference type="Proteomes" id="UP000444721"/>
    </source>
</evidence>
<dbReference type="SUPFAM" id="SSF52047">
    <property type="entry name" value="RNI-like"/>
    <property type="match status" value="1"/>
</dbReference>
<dbReference type="VEuPathDB" id="AmoebaDB:NF0081670"/>
<protein>
    <recommendedName>
        <fullName evidence="3">F-box domain-containing protein</fullName>
    </recommendedName>
</protein>
<sequence>MSRISPPAFCDIPIEIFHCQIFIHFENDYSWVYRVFRLICKACDRMVTKTTSYSFGNEFIVYLDNNTIRTRKFVECCEKGYFHHLKALRVCGGQELSQYSKDMDLVNDDDNDEMDQQDTTRTDRYLNCFPNLQKLELMKRYFDDSIVKGMAKCQNLNNLTHLNLQYSRIHDHSVQIIASSPLFSNLTFLNLSDTKIGRKSVKFICSSPYLSKLKDLNLAWCNLGNVVLFEISQSSHLKNLTSLNLARNNISIEGVKCICQSSNFNNLTCLSLNNNNNSTEGIEYLTCCENLSNLEEFSVETNAKIYLLPMNIIFAIFNGPMKKIKSIRVSPNTYDEFQEFITCKNITSLKSLDMGFCRSVSNDFLKLVMNCQKLSQLESLKIGYTNISDYTPLIAIEYMKNLTLLDVSDLKMNSSNLLAISKTFPKLKVLNISQTEISFESVIESLNNFECLETLYIQAIDLVSCEKVQQFACHPAATRLKSLCCTHQHGFISYLFGTFSKLENLTHLNLRGPCLNLEDVQILTSNPKLAKLSSLFLPGVTEKNLKKQTVALLESSPYLRRLNAGDRNHWEGVFY</sequence>
<dbReference type="OrthoDB" id="2585512at2759"/>
<dbReference type="AlphaFoldDB" id="A0A6A5BWH9"/>
<evidence type="ECO:0008006" key="3">
    <source>
        <dbReference type="Google" id="ProtNLM"/>
    </source>
</evidence>
<proteinExistence type="predicted"/>
<organism evidence="1 2">
    <name type="scientific">Naegleria fowleri</name>
    <name type="common">Brain eating amoeba</name>
    <dbReference type="NCBI Taxonomy" id="5763"/>
    <lineage>
        <taxon>Eukaryota</taxon>
        <taxon>Discoba</taxon>
        <taxon>Heterolobosea</taxon>
        <taxon>Tetramitia</taxon>
        <taxon>Eutetramitia</taxon>
        <taxon>Vahlkampfiidae</taxon>
        <taxon>Naegleria</taxon>
    </lineage>
</organism>
<dbReference type="RefSeq" id="XP_044564389.1">
    <property type="nucleotide sequence ID" value="XM_044704070.1"/>
</dbReference>
<dbReference type="GO" id="GO:0019005">
    <property type="term" value="C:SCF ubiquitin ligase complex"/>
    <property type="evidence" value="ECO:0007669"/>
    <property type="project" value="TreeGrafter"/>
</dbReference>
<dbReference type="GeneID" id="68108562"/>
<dbReference type="VEuPathDB" id="AmoebaDB:NfTy_029990"/>
<accession>A0A6A5BWH9</accession>
<dbReference type="InterPro" id="IPR032675">
    <property type="entry name" value="LRR_dom_sf"/>
</dbReference>
<dbReference type="GO" id="GO:0031146">
    <property type="term" value="P:SCF-dependent proteasomal ubiquitin-dependent protein catabolic process"/>
    <property type="evidence" value="ECO:0007669"/>
    <property type="project" value="TreeGrafter"/>
</dbReference>
<evidence type="ECO:0000313" key="1">
    <source>
        <dbReference type="EMBL" id="KAF0979676.1"/>
    </source>
</evidence>
<comment type="caution">
    <text evidence="1">The sequence shown here is derived from an EMBL/GenBank/DDBJ whole genome shotgun (WGS) entry which is preliminary data.</text>
</comment>
<dbReference type="PANTHER" id="PTHR13318">
    <property type="entry name" value="PARTNER OF PAIRED, ISOFORM B-RELATED"/>
    <property type="match status" value="1"/>
</dbReference>
<dbReference type="InterPro" id="IPR001611">
    <property type="entry name" value="Leu-rich_rpt"/>
</dbReference>
<dbReference type="EMBL" id="VFQX01000023">
    <property type="protein sequence ID" value="KAF0979676.1"/>
    <property type="molecule type" value="Genomic_DNA"/>
</dbReference>